<name>A0AAV7J143_COTGL</name>
<sequence>MIFVVESLERSKKPERVFIYYLHPEFCGMALVLTTDNLKFRGRDKLIYLSSGFFYQMRTPGAIKSEQYHIYLLRARDNTTKSEAVNCALIISPVTIDCLSSVIAHWRFSVV</sequence>
<comment type="caution">
    <text evidence="1">The sequence shown here is derived from an EMBL/GenBank/DDBJ whole genome shotgun (WGS) entry which is preliminary data.</text>
</comment>
<organism evidence="1 2">
    <name type="scientific">Cotesia glomerata</name>
    <name type="common">Lepidopteran parasitic wasp</name>
    <name type="synonym">Apanteles glomeratus</name>
    <dbReference type="NCBI Taxonomy" id="32391"/>
    <lineage>
        <taxon>Eukaryota</taxon>
        <taxon>Metazoa</taxon>
        <taxon>Ecdysozoa</taxon>
        <taxon>Arthropoda</taxon>
        <taxon>Hexapoda</taxon>
        <taxon>Insecta</taxon>
        <taxon>Pterygota</taxon>
        <taxon>Neoptera</taxon>
        <taxon>Endopterygota</taxon>
        <taxon>Hymenoptera</taxon>
        <taxon>Apocrita</taxon>
        <taxon>Ichneumonoidea</taxon>
        <taxon>Braconidae</taxon>
        <taxon>Microgastrinae</taxon>
        <taxon>Cotesia</taxon>
    </lineage>
</organism>
<evidence type="ECO:0000313" key="1">
    <source>
        <dbReference type="EMBL" id="KAH0564678.1"/>
    </source>
</evidence>
<proteinExistence type="predicted"/>
<dbReference type="EMBL" id="JAHXZJ010000002">
    <property type="protein sequence ID" value="KAH0564678.1"/>
    <property type="molecule type" value="Genomic_DNA"/>
</dbReference>
<dbReference type="Proteomes" id="UP000826195">
    <property type="component" value="Unassembled WGS sequence"/>
</dbReference>
<dbReference type="AlphaFoldDB" id="A0AAV7J143"/>
<protein>
    <submittedName>
        <fullName evidence="1">Uncharacterized protein</fullName>
    </submittedName>
</protein>
<keyword evidence="2" id="KW-1185">Reference proteome</keyword>
<evidence type="ECO:0000313" key="2">
    <source>
        <dbReference type="Proteomes" id="UP000826195"/>
    </source>
</evidence>
<accession>A0AAV7J143</accession>
<gene>
    <name evidence="1" type="ORF">KQX54_013413</name>
</gene>
<reference evidence="1 2" key="1">
    <citation type="journal article" date="2021" name="J. Hered.">
        <title>A chromosome-level genome assembly of the parasitoid wasp, Cotesia glomerata (Hymenoptera: Braconidae).</title>
        <authorList>
            <person name="Pinto B.J."/>
            <person name="Weis J.J."/>
            <person name="Gamble T."/>
            <person name="Ode P.J."/>
            <person name="Paul R."/>
            <person name="Zaspel J.M."/>
        </authorList>
    </citation>
    <scope>NUCLEOTIDE SEQUENCE [LARGE SCALE GENOMIC DNA]</scope>
    <source>
        <strain evidence="1">CgM1</strain>
    </source>
</reference>